<name>A0ABU8RWL6_9SPHN</name>
<evidence type="ECO:0000313" key="3">
    <source>
        <dbReference type="Proteomes" id="UP001361239"/>
    </source>
</evidence>
<dbReference type="InterPro" id="IPR037401">
    <property type="entry name" value="SnoaL-like"/>
</dbReference>
<dbReference type="Pfam" id="PF13577">
    <property type="entry name" value="SnoaL_4"/>
    <property type="match status" value="1"/>
</dbReference>
<feature type="domain" description="SnoaL-like" evidence="1">
    <location>
        <begin position="10"/>
        <end position="136"/>
    </location>
</feature>
<comment type="caution">
    <text evidence="2">The sequence shown here is derived from an EMBL/GenBank/DDBJ whole genome shotgun (WGS) entry which is preliminary data.</text>
</comment>
<keyword evidence="3" id="KW-1185">Reference proteome</keyword>
<organism evidence="2 3">
    <name type="scientific">Novosphingobium anseongense</name>
    <dbReference type="NCBI Taxonomy" id="3133436"/>
    <lineage>
        <taxon>Bacteria</taxon>
        <taxon>Pseudomonadati</taxon>
        <taxon>Pseudomonadota</taxon>
        <taxon>Alphaproteobacteria</taxon>
        <taxon>Sphingomonadales</taxon>
        <taxon>Sphingomonadaceae</taxon>
        <taxon>Novosphingobium</taxon>
    </lineage>
</organism>
<dbReference type="Gene3D" id="3.10.450.50">
    <property type="match status" value="1"/>
</dbReference>
<proteinExistence type="predicted"/>
<sequence>MTDLAERLDRLEARNAVAELIYTYARHIRRDEPDQVSALFLPDGTFEIRDGHPDQPEFTVREFHRSAQEVHDYMAPAKGRRHPLPLIRNLIVEIDGDTAMANSVMDAKIYGTPHTTMGEYRDVCQRVDGRWYFKARLFTIYKDASAV</sequence>
<dbReference type="RefSeq" id="WP_339587412.1">
    <property type="nucleotide sequence ID" value="NZ_JBBHJZ010000002.1"/>
</dbReference>
<evidence type="ECO:0000259" key="1">
    <source>
        <dbReference type="Pfam" id="PF13577"/>
    </source>
</evidence>
<accession>A0ABU8RWL6</accession>
<dbReference type="EMBL" id="JBBHJZ010000002">
    <property type="protein sequence ID" value="MEJ5977474.1"/>
    <property type="molecule type" value="Genomic_DNA"/>
</dbReference>
<dbReference type="SUPFAM" id="SSF54427">
    <property type="entry name" value="NTF2-like"/>
    <property type="match status" value="1"/>
</dbReference>
<dbReference type="InterPro" id="IPR032710">
    <property type="entry name" value="NTF2-like_dom_sf"/>
</dbReference>
<evidence type="ECO:0000313" key="2">
    <source>
        <dbReference type="EMBL" id="MEJ5977474.1"/>
    </source>
</evidence>
<protein>
    <submittedName>
        <fullName evidence="2">Nuclear transport factor 2 family protein</fullName>
    </submittedName>
</protein>
<gene>
    <name evidence="2" type="ORF">WG901_12565</name>
</gene>
<reference evidence="2 3" key="1">
    <citation type="submission" date="2024-03" db="EMBL/GenBank/DDBJ databases">
        <authorList>
            <person name="Jo J.-H."/>
        </authorList>
    </citation>
    <scope>NUCLEOTIDE SEQUENCE [LARGE SCALE GENOMIC DNA]</scope>
    <source>
        <strain evidence="2 3">PS1R-30</strain>
    </source>
</reference>
<dbReference type="Proteomes" id="UP001361239">
    <property type="component" value="Unassembled WGS sequence"/>
</dbReference>